<evidence type="ECO:0000256" key="2">
    <source>
        <dbReference type="ARBA" id="ARBA00010112"/>
    </source>
</evidence>
<dbReference type="AlphaFoldDB" id="A0A0R3RLV2"/>
<comment type="similarity">
    <text evidence="2">Belongs to the nematode transthyretin-like family.</text>
</comment>
<dbReference type="Pfam" id="PF01060">
    <property type="entry name" value="TTR-52"/>
    <property type="match status" value="1"/>
</dbReference>
<name>A0A0R3RLV2_9BILA</name>
<dbReference type="InterPro" id="IPR038479">
    <property type="entry name" value="Transthyretin-like_sf"/>
</dbReference>
<dbReference type="InterPro" id="IPR001534">
    <property type="entry name" value="Transthyretin-like"/>
</dbReference>
<proteinExistence type="inferred from homology"/>
<dbReference type="Gene3D" id="2.60.40.3330">
    <property type="match status" value="1"/>
</dbReference>
<feature type="chain" id="PRO_5006447621" evidence="5">
    <location>
        <begin position="23"/>
        <end position="173"/>
    </location>
</feature>
<evidence type="ECO:0000256" key="1">
    <source>
        <dbReference type="ARBA" id="ARBA00004613"/>
    </source>
</evidence>
<evidence type="ECO:0000313" key="7">
    <source>
        <dbReference type="WBParaSite" id="EEL_0000246101-mRNA-1"/>
    </source>
</evidence>
<evidence type="ECO:0000256" key="5">
    <source>
        <dbReference type="SAM" id="SignalP"/>
    </source>
</evidence>
<protein>
    <submittedName>
        <fullName evidence="7">Transthyretin-like family protein</fullName>
    </submittedName>
</protein>
<organism evidence="6 7">
    <name type="scientific">Elaeophora elaphi</name>
    <dbReference type="NCBI Taxonomy" id="1147741"/>
    <lineage>
        <taxon>Eukaryota</taxon>
        <taxon>Metazoa</taxon>
        <taxon>Ecdysozoa</taxon>
        <taxon>Nematoda</taxon>
        <taxon>Chromadorea</taxon>
        <taxon>Rhabditida</taxon>
        <taxon>Spirurina</taxon>
        <taxon>Spiruromorpha</taxon>
        <taxon>Filarioidea</taxon>
        <taxon>Onchocercidae</taxon>
        <taxon>Elaeophora</taxon>
    </lineage>
</organism>
<evidence type="ECO:0000256" key="3">
    <source>
        <dbReference type="ARBA" id="ARBA00022525"/>
    </source>
</evidence>
<dbReference type="GO" id="GO:0009986">
    <property type="term" value="C:cell surface"/>
    <property type="evidence" value="ECO:0007669"/>
    <property type="project" value="InterPro"/>
</dbReference>
<dbReference type="WBParaSite" id="EEL_0000246101-mRNA-1">
    <property type="protein sequence ID" value="EEL_0000246101-mRNA-1"/>
    <property type="gene ID" value="EEL_0000246101"/>
</dbReference>
<dbReference type="GO" id="GO:0005576">
    <property type="term" value="C:extracellular region"/>
    <property type="evidence" value="ECO:0007669"/>
    <property type="project" value="UniProtKB-SubCell"/>
</dbReference>
<evidence type="ECO:0000256" key="4">
    <source>
        <dbReference type="ARBA" id="ARBA00022729"/>
    </source>
</evidence>
<reference evidence="7" key="1">
    <citation type="submission" date="2017-02" db="UniProtKB">
        <authorList>
            <consortium name="WormBaseParasite"/>
        </authorList>
    </citation>
    <scope>IDENTIFICATION</scope>
</reference>
<comment type="subcellular location">
    <subcellularLocation>
        <location evidence="1">Secreted</location>
    </subcellularLocation>
</comment>
<dbReference type="Proteomes" id="UP000050640">
    <property type="component" value="Unplaced"/>
</dbReference>
<keyword evidence="6" id="KW-1185">Reference proteome</keyword>
<feature type="signal peptide" evidence="5">
    <location>
        <begin position="1"/>
        <end position="22"/>
    </location>
</feature>
<accession>A0A0R3RLV2</accession>
<sequence length="173" mass="20331">MKHILAKLTVVTLLMLVPQNYSETNPEKTKYPYPISVKGRMMCHGRGAYAVLLNIFEEVKYISYGNVNKGNLRTSTYFLSEHDGEFAMQGIRYATDHKIYLNITHHCIPDDKRDMDKNCFMQAKHEIEDDPRTVHYQLYDINLEAINYQSNIVKCVDWPYKYPEFNETVHDDL</sequence>
<keyword evidence="4 5" id="KW-0732">Signal</keyword>
<evidence type="ECO:0000313" key="6">
    <source>
        <dbReference type="Proteomes" id="UP000050640"/>
    </source>
</evidence>
<keyword evidence="3" id="KW-0964">Secreted</keyword>